<evidence type="ECO:0000256" key="2">
    <source>
        <dbReference type="SAM" id="Phobius"/>
    </source>
</evidence>
<dbReference type="Proteomes" id="UP001549106">
    <property type="component" value="Unassembled WGS sequence"/>
</dbReference>
<protein>
    <recommendedName>
        <fullName evidence="3">Anti-sigma factor RsgI-like middle domain-containing protein</fullName>
    </recommendedName>
</protein>
<organism evidence="4 5">
    <name type="scientific">Blautia caecimuris</name>
    <dbReference type="NCBI Taxonomy" id="1796615"/>
    <lineage>
        <taxon>Bacteria</taxon>
        <taxon>Bacillati</taxon>
        <taxon>Bacillota</taxon>
        <taxon>Clostridia</taxon>
        <taxon>Lachnospirales</taxon>
        <taxon>Lachnospiraceae</taxon>
        <taxon>Blautia</taxon>
    </lineage>
</organism>
<evidence type="ECO:0000313" key="5">
    <source>
        <dbReference type="Proteomes" id="UP001549106"/>
    </source>
</evidence>
<keyword evidence="2" id="KW-0812">Transmembrane</keyword>
<evidence type="ECO:0000313" key="4">
    <source>
        <dbReference type="EMBL" id="MET3751042.1"/>
    </source>
</evidence>
<feature type="transmembrane region" description="Helical" evidence="2">
    <location>
        <begin position="44"/>
        <end position="64"/>
    </location>
</feature>
<evidence type="ECO:0000259" key="3">
    <source>
        <dbReference type="Pfam" id="PF23750"/>
    </source>
</evidence>
<dbReference type="EMBL" id="JBEPMJ010000017">
    <property type="protein sequence ID" value="MET3751042.1"/>
    <property type="molecule type" value="Genomic_DNA"/>
</dbReference>
<dbReference type="Pfam" id="PF23750">
    <property type="entry name" value="RsgI_M"/>
    <property type="match status" value="1"/>
</dbReference>
<accession>A0ABV2M3K0</accession>
<feature type="compositionally biased region" description="Basic and acidic residues" evidence="1">
    <location>
        <begin position="235"/>
        <end position="250"/>
    </location>
</feature>
<sequence>MREKIKQAFDQVQAEDGLKHSTSEYIFYKTRGYTQTKAVNYKRVLSVAACLLLLFLGGRQFYFIPTVKISIDINPSMELGVNRFDRIVSVEGYNDDGKNLADELDIKFMDYKEAVDRIMENREVEALLSRNEIMTISVAGKNEVQSTEILSNIESCTEAQKNTHCYYASSEEVEQAHEAGLSHGRYRAFLELRELDSDITAEELQNMSMREIWDMIEELSGNESDSFSGAGGKHRQTDQDRQGRNEGKQN</sequence>
<evidence type="ECO:0000256" key="1">
    <source>
        <dbReference type="SAM" id="MobiDB-lite"/>
    </source>
</evidence>
<reference evidence="4 5" key="1">
    <citation type="submission" date="2024-06" db="EMBL/GenBank/DDBJ databases">
        <title>Genomic Encyclopedia of Type Strains, Phase IV (KMG-IV): sequencing the most valuable type-strain genomes for metagenomic binning, comparative biology and taxonomic classification.</title>
        <authorList>
            <person name="Goeker M."/>
        </authorList>
    </citation>
    <scope>NUCLEOTIDE SEQUENCE [LARGE SCALE GENOMIC DNA]</scope>
    <source>
        <strain evidence="4 5">DSM 29492</strain>
    </source>
</reference>
<keyword evidence="2" id="KW-0472">Membrane</keyword>
<feature type="region of interest" description="Disordered" evidence="1">
    <location>
        <begin position="220"/>
        <end position="250"/>
    </location>
</feature>
<dbReference type="RefSeq" id="WP_257464949.1">
    <property type="nucleotide sequence ID" value="NZ_BAABXP010000004.1"/>
</dbReference>
<comment type="caution">
    <text evidence="4">The sequence shown here is derived from an EMBL/GenBank/DDBJ whole genome shotgun (WGS) entry which is preliminary data.</text>
</comment>
<feature type="domain" description="Anti-sigma factor RsgI-like middle" evidence="3">
    <location>
        <begin position="69"/>
        <end position="189"/>
    </location>
</feature>
<keyword evidence="5" id="KW-1185">Reference proteome</keyword>
<dbReference type="InterPro" id="IPR055431">
    <property type="entry name" value="RsgI_M"/>
</dbReference>
<keyword evidence="2" id="KW-1133">Transmembrane helix</keyword>
<proteinExistence type="predicted"/>
<name>A0ABV2M3K0_9FIRM</name>
<gene>
    <name evidence="4" type="ORF">ABID24_002298</name>
</gene>